<keyword evidence="3" id="KW-1185">Reference proteome</keyword>
<proteinExistence type="predicted"/>
<evidence type="ECO:0000313" key="2">
    <source>
        <dbReference type="EMBL" id="MCO6393397.1"/>
    </source>
</evidence>
<dbReference type="RefSeq" id="WP_252930744.1">
    <property type="nucleotide sequence ID" value="NZ_JAEUWV010000001.1"/>
</dbReference>
<dbReference type="Gene3D" id="3.40.630.30">
    <property type="match status" value="1"/>
</dbReference>
<dbReference type="AlphaFoldDB" id="A0AAW5HR73"/>
<reference evidence="2 3" key="1">
    <citation type="submission" date="2021-01" db="EMBL/GenBank/DDBJ databases">
        <title>Identification and Characterization of Corynebacterium sp.</title>
        <authorList>
            <person name="Luo Q."/>
            <person name="Qu P."/>
            <person name="Chen Q."/>
        </authorList>
    </citation>
    <scope>NUCLEOTIDE SEQUENCE [LARGE SCALE GENOMIC DNA]</scope>
    <source>
        <strain evidence="2 3">MC-18</strain>
    </source>
</reference>
<dbReference type="PROSITE" id="PS51186">
    <property type="entry name" value="GNAT"/>
    <property type="match status" value="1"/>
</dbReference>
<dbReference type="EMBL" id="JAEUWV010000001">
    <property type="protein sequence ID" value="MCO6393397.1"/>
    <property type="molecule type" value="Genomic_DNA"/>
</dbReference>
<dbReference type="InterPro" id="IPR016181">
    <property type="entry name" value="Acyl_CoA_acyltransferase"/>
</dbReference>
<protein>
    <submittedName>
        <fullName evidence="2">GNAT family N-acetyltransferase</fullName>
    </submittedName>
</protein>
<sequence length="190" mass="21426">MKTEIRRLTSAEYLLATPTLVDLYMEAMDYTVNVRAQRISSWRQEALSPGFTAIAAVADDTIIGIAYGMLGQRERWWDQQLRRALAMQGGPSKSEKELLQSYFEVAEIHVLPSYQGRGIGARLLRELLRLAPAKFALLSTPEVEHEDNGAFKLYRKFGFSDVARNYLYPADPRPFAILGRSLPLSASPML</sequence>
<comment type="caution">
    <text evidence="2">The sequence shown here is derived from an EMBL/GenBank/DDBJ whole genome shotgun (WGS) entry which is preliminary data.</text>
</comment>
<dbReference type="PANTHER" id="PTHR43617">
    <property type="entry name" value="L-AMINO ACID N-ACETYLTRANSFERASE"/>
    <property type="match status" value="1"/>
</dbReference>
<dbReference type="SUPFAM" id="SSF55729">
    <property type="entry name" value="Acyl-CoA N-acyltransferases (Nat)"/>
    <property type="match status" value="1"/>
</dbReference>
<gene>
    <name evidence="2" type="ORF">JMN37_00135</name>
</gene>
<dbReference type="Proteomes" id="UP001205920">
    <property type="component" value="Unassembled WGS sequence"/>
</dbReference>
<name>A0AAW5HR73_9CORY</name>
<dbReference type="InterPro" id="IPR050276">
    <property type="entry name" value="MshD_Acetyltransferase"/>
</dbReference>
<evidence type="ECO:0000259" key="1">
    <source>
        <dbReference type="PROSITE" id="PS51186"/>
    </source>
</evidence>
<dbReference type="InterPro" id="IPR000182">
    <property type="entry name" value="GNAT_dom"/>
</dbReference>
<organism evidence="2 3">
    <name type="scientific">Corynebacterium lipophilum</name>
    <dbReference type="NCBI Taxonomy" id="2804918"/>
    <lineage>
        <taxon>Bacteria</taxon>
        <taxon>Bacillati</taxon>
        <taxon>Actinomycetota</taxon>
        <taxon>Actinomycetes</taxon>
        <taxon>Mycobacteriales</taxon>
        <taxon>Corynebacteriaceae</taxon>
        <taxon>Corynebacterium</taxon>
    </lineage>
</organism>
<feature type="domain" description="N-acetyltransferase" evidence="1">
    <location>
        <begin position="3"/>
        <end position="183"/>
    </location>
</feature>
<dbReference type="PANTHER" id="PTHR43617:SF34">
    <property type="entry name" value="PUTATIVE-RELATED"/>
    <property type="match status" value="1"/>
</dbReference>
<evidence type="ECO:0000313" key="3">
    <source>
        <dbReference type="Proteomes" id="UP001205920"/>
    </source>
</evidence>
<dbReference type="GO" id="GO:0016747">
    <property type="term" value="F:acyltransferase activity, transferring groups other than amino-acyl groups"/>
    <property type="evidence" value="ECO:0007669"/>
    <property type="project" value="InterPro"/>
</dbReference>
<dbReference type="Pfam" id="PF00583">
    <property type="entry name" value="Acetyltransf_1"/>
    <property type="match status" value="1"/>
</dbReference>
<accession>A0AAW5HR73</accession>